<name>A0A819VHI8_9BILA</name>
<dbReference type="InterPro" id="IPR013098">
    <property type="entry name" value="Ig_I-set"/>
</dbReference>
<dbReference type="SUPFAM" id="SSF48726">
    <property type="entry name" value="Immunoglobulin"/>
    <property type="match status" value="1"/>
</dbReference>
<dbReference type="SMART" id="SM00409">
    <property type="entry name" value="IG"/>
    <property type="match status" value="1"/>
</dbReference>
<organism evidence="5 6">
    <name type="scientific">Adineta steineri</name>
    <dbReference type="NCBI Taxonomy" id="433720"/>
    <lineage>
        <taxon>Eukaryota</taxon>
        <taxon>Metazoa</taxon>
        <taxon>Spiralia</taxon>
        <taxon>Gnathifera</taxon>
        <taxon>Rotifera</taxon>
        <taxon>Eurotatoria</taxon>
        <taxon>Bdelloidea</taxon>
        <taxon>Adinetida</taxon>
        <taxon>Adinetidae</taxon>
        <taxon>Adineta</taxon>
    </lineage>
</organism>
<gene>
    <name evidence="5" type="ORF">KXQ929_LOCUS34990</name>
</gene>
<protein>
    <recommendedName>
        <fullName evidence="4">Ig-like domain-containing protein</fullName>
    </recommendedName>
</protein>
<dbReference type="AlphaFoldDB" id="A0A819VHI8"/>
<dbReference type="PANTHER" id="PTHR45080">
    <property type="entry name" value="CONTACTIN 5"/>
    <property type="match status" value="1"/>
</dbReference>
<dbReference type="Pfam" id="PF07679">
    <property type="entry name" value="I-set"/>
    <property type="match status" value="1"/>
</dbReference>
<dbReference type="GO" id="GO:0007156">
    <property type="term" value="P:homophilic cell adhesion via plasma membrane adhesion molecules"/>
    <property type="evidence" value="ECO:0007669"/>
    <property type="project" value="TreeGrafter"/>
</dbReference>
<dbReference type="InterPro" id="IPR007110">
    <property type="entry name" value="Ig-like_dom"/>
</dbReference>
<dbReference type="FunFam" id="2.60.40.10:FF:000107">
    <property type="entry name" value="Myosin, light chain kinase a"/>
    <property type="match status" value="1"/>
</dbReference>
<evidence type="ECO:0000259" key="4">
    <source>
        <dbReference type="PROSITE" id="PS50835"/>
    </source>
</evidence>
<keyword evidence="2" id="KW-1015">Disulfide bond</keyword>
<evidence type="ECO:0000313" key="6">
    <source>
        <dbReference type="Proteomes" id="UP000663868"/>
    </source>
</evidence>
<keyword evidence="3" id="KW-0393">Immunoglobulin domain</keyword>
<dbReference type="InterPro" id="IPR003599">
    <property type="entry name" value="Ig_sub"/>
</dbReference>
<dbReference type="PANTHER" id="PTHR45080:SF8">
    <property type="entry name" value="IG-LIKE DOMAIN-CONTAINING PROTEIN"/>
    <property type="match status" value="1"/>
</dbReference>
<dbReference type="Gene3D" id="2.60.40.10">
    <property type="entry name" value="Immunoglobulins"/>
    <property type="match status" value="1"/>
</dbReference>
<dbReference type="InterPro" id="IPR050958">
    <property type="entry name" value="Cell_Adh-Cytoskel_Orgn"/>
</dbReference>
<keyword evidence="1" id="KW-0732">Signal</keyword>
<feature type="non-terminal residue" evidence="5">
    <location>
        <position position="1"/>
    </location>
</feature>
<dbReference type="InterPro" id="IPR013783">
    <property type="entry name" value="Ig-like_fold"/>
</dbReference>
<feature type="domain" description="Ig-like" evidence="4">
    <location>
        <begin position="1"/>
        <end position="84"/>
    </location>
</feature>
<dbReference type="PROSITE" id="PS50835">
    <property type="entry name" value="IG_LIKE"/>
    <property type="match status" value="1"/>
</dbReference>
<evidence type="ECO:0000256" key="3">
    <source>
        <dbReference type="ARBA" id="ARBA00023319"/>
    </source>
</evidence>
<dbReference type="Proteomes" id="UP000663868">
    <property type="component" value="Unassembled WGS sequence"/>
</dbReference>
<dbReference type="GO" id="GO:0005886">
    <property type="term" value="C:plasma membrane"/>
    <property type="evidence" value="ECO:0007669"/>
    <property type="project" value="TreeGrafter"/>
</dbReference>
<dbReference type="InterPro" id="IPR036179">
    <property type="entry name" value="Ig-like_dom_sf"/>
</dbReference>
<proteinExistence type="predicted"/>
<reference evidence="5" key="1">
    <citation type="submission" date="2021-02" db="EMBL/GenBank/DDBJ databases">
        <authorList>
            <person name="Nowell W R."/>
        </authorList>
    </citation>
    <scope>NUCLEOTIDE SEQUENCE</scope>
</reference>
<evidence type="ECO:0000313" key="5">
    <source>
        <dbReference type="EMBL" id="CAF4109321.1"/>
    </source>
</evidence>
<comment type="caution">
    <text evidence="5">The sequence shown here is derived from an EMBL/GenBank/DDBJ whole genome shotgun (WGS) entry which is preliminary data.</text>
</comment>
<dbReference type="EMBL" id="CAJOBB010004939">
    <property type="protein sequence ID" value="CAF4109321.1"/>
    <property type="molecule type" value="Genomic_DNA"/>
</dbReference>
<evidence type="ECO:0000256" key="2">
    <source>
        <dbReference type="ARBA" id="ARBA00023157"/>
    </source>
</evidence>
<sequence length="144" mass="16386">AEGNEGKTITLECGVIRTPKPDVEWFVSFFSRTKEISQGAKYTITRDDDKYILVINNATSDDVDEYNIKAHNKGGSRMCRCNINVRYGNDTIKDKNISIDVSDRPIILPIRNGDKNTTDRQPKRAIIKHGNIYDYDDTVEETGR</sequence>
<evidence type="ECO:0000256" key="1">
    <source>
        <dbReference type="ARBA" id="ARBA00022729"/>
    </source>
</evidence>
<accession>A0A819VHI8</accession>